<keyword evidence="4" id="KW-0614">Plasmid</keyword>
<dbReference type="CDD" id="cd00093">
    <property type="entry name" value="HTH_XRE"/>
    <property type="match status" value="1"/>
</dbReference>
<dbReference type="InterPro" id="IPR010982">
    <property type="entry name" value="Lambda_DNA-bd_dom_sf"/>
</dbReference>
<dbReference type="Pfam" id="PF01381">
    <property type="entry name" value="HTH_3"/>
    <property type="match status" value="1"/>
</dbReference>
<keyword evidence="2" id="KW-0472">Membrane</keyword>
<feature type="domain" description="HTH cro/C1-type" evidence="3">
    <location>
        <begin position="6"/>
        <end position="59"/>
    </location>
</feature>
<dbReference type="GO" id="GO:0003700">
    <property type="term" value="F:DNA-binding transcription factor activity"/>
    <property type="evidence" value="ECO:0007669"/>
    <property type="project" value="TreeGrafter"/>
</dbReference>
<dbReference type="PROSITE" id="PS50943">
    <property type="entry name" value="HTH_CROC1"/>
    <property type="match status" value="1"/>
</dbReference>
<dbReference type="InterPro" id="IPR050807">
    <property type="entry name" value="TransReg_Diox_bact_type"/>
</dbReference>
<dbReference type="Gene3D" id="1.10.260.40">
    <property type="entry name" value="lambda repressor-like DNA-binding domains"/>
    <property type="match status" value="1"/>
</dbReference>
<gene>
    <name evidence="4" type="ORF">PVF_pVF50p29</name>
</gene>
<keyword evidence="1" id="KW-0238">DNA-binding</keyword>
<evidence type="ECO:0000313" key="4">
    <source>
        <dbReference type="EMBL" id="AEK97303.1"/>
    </source>
</evidence>
<evidence type="ECO:0000256" key="1">
    <source>
        <dbReference type="ARBA" id="ARBA00023125"/>
    </source>
</evidence>
<name>G1FL06_LACLL</name>
<feature type="transmembrane region" description="Helical" evidence="2">
    <location>
        <begin position="122"/>
        <end position="143"/>
    </location>
</feature>
<keyword evidence="2" id="KW-1133">Transmembrane helix</keyword>
<protein>
    <submittedName>
        <fullName evidence="4">XRE family transcriptional regulator</fullName>
    </submittedName>
</protein>
<proteinExistence type="predicted"/>
<geneLocation type="plasmid" evidence="4">
    <name>pVF50</name>
</geneLocation>
<evidence type="ECO:0000259" key="3">
    <source>
        <dbReference type="PROSITE" id="PS50943"/>
    </source>
</evidence>
<sequence>MNKYRVAELRKKRGWTQEVLAEKANITVRTIQRIENGTDVSLDTLASISNALLVPVSELFESIEEEAKEVEIMDMSKEQLIQLKYRRTIIVSITLLVIAAILLVMSILGVEINELASGYNTTLSWLAWVSLLLLLIGLANYYLGVKLNETLDQKYPLTKGVKLKEKKNVLKTFGIFFNLLVDDFPNFWFYNLVHFFL</sequence>
<reference evidence="4" key="1">
    <citation type="journal article" date="2011" name="Appl. Environ. Microbiol.">
        <title>Plasmids of Raw Milk Cheese Isolate Lactococcus lactis subsp. lactis Biovar diacetylactis DPC3901 Suggest a Plant-Based Origin for the Strain.</title>
        <authorList>
            <person name="Fallico V."/>
            <person name="McAuliffe O."/>
            <person name="Fitzgerald G.F."/>
            <person name="Ross R.P."/>
        </authorList>
    </citation>
    <scope>NUCLEOTIDE SEQUENCE</scope>
    <source>
        <strain evidence="4">DPC3901</strain>
        <plasmid evidence="4">pVF50</plasmid>
    </source>
</reference>
<dbReference type="PANTHER" id="PTHR46797">
    <property type="entry name" value="HTH-TYPE TRANSCRIPTIONAL REGULATOR"/>
    <property type="match status" value="1"/>
</dbReference>
<dbReference type="SMART" id="SM00530">
    <property type="entry name" value="HTH_XRE"/>
    <property type="match status" value="1"/>
</dbReference>
<dbReference type="EMBL" id="JN225497">
    <property type="protein sequence ID" value="AEK97303.1"/>
    <property type="molecule type" value="Genomic_DNA"/>
</dbReference>
<dbReference type="AlphaFoldDB" id="G1FL06"/>
<dbReference type="InterPro" id="IPR001387">
    <property type="entry name" value="Cro/C1-type_HTH"/>
</dbReference>
<feature type="transmembrane region" description="Helical" evidence="2">
    <location>
        <begin position="89"/>
        <end position="110"/>
    </location>
</feature>
<dbReference type="PANTHER" id="PTHR46797:SF1">
    <property type="entry name" value="METHYLPHOSPHONATE SYNTHASE"/>
    <property type="match status" value="1"/>
</dbReference>
<evidence type="ECO:0000256" key="2">
    <source>
        <dbReference type="SAM" id="Phobius"/>
    </source>
</evidence>
<organism evidence="4">
    <name type="scientific">Lactococcus lactis subsp. lactis bv. diacetylactis</name>
    <dbReference type="NCBI Taxonomy" id="44688"/>
    <lineage>
        <taxon>Bacteria</taxon>
        <taxon>Bacillati</taxon>
        <taxon>Bacillota</taxon>
        <taxon>Bacilli</taxon>
        <taxon>Lactobacillales</taxon>
        <taxon>Streptococcaceae</taxon>
        <taxon>Lactococcus</taxon>
    </lineage>
</organism>
<dbReference type="SUPFAM" id="SSF47413">
    <property type="entry name" value="lambda repressor-like DNA-binding domains"/>
    <property type="match status" value="1"/>
</dbReference>
<accession>G1FL06</accession>
<dbReference type="GO" id="GO:0003677">
    <property type="term" value="F:DNA binding"/>
    <property type="evidence" value="ECO:0007669"/>
    <property type="project" value="UniProtKB-KW"/>
</dbReference>
<dbReference type="RefSeq" id="WP_014017426.1">
    <property type="nucleotide sequence ID" value="NC_015902.1"/>
</dbReference>
<dbReference type="GO" id="GO:0005829">
    <property type="term" value="C:cytosol"/>
    <property type="evidence" value="ECO:0007669"/>
    <property type="project" value="TreeGrafter"/>
</dbReference>
<keyword evidence="2" id="KW-0812">Transmembrane</keyword>